<dbReference type="GO" id="GO:0003977">
    <property type="term" value="F:UDP-N-acetylglucosamine diphosphorylase activity"/>
    <property type="evidence" value="ECO:0007669"/>
    <property type="project" value="UniProtKB-EC"/>
</dbReference>
<dbReference type="PANTHER" id="PTHR43584">
    <property type="entry name" value="NUCLEOTIDYL TRANSFERASE"/>
    <property type="match status" value="1"/>
</dbReference>
<dbReference type="Gene3D" id="3.90.550.10">
    <property type="entry name" value="Spore Coat Polysaccharide Biosynthesis Protein SpsA, Chain A"/>
    <property type="match status" value="1"/>
</dbReference>
<comment type="catalytic activity">
    <reaction evidence="6">
        <text>alpha-D-glucosamine 1-phosphate + acetyl-CoA = N-acetyl-alpha-D-glucosamine 1-phosphate + CoA + H(+)</text>
        <dbReference type="Rhea" id="RHEA:13725"/>
        <dbReference type="ChEBI" id="CHEBI:15378"/>
        <dbReference type="ChEBI" id="CHEBI:57287"/>
        <dbReference type="ChEBI" id="CHEBI:57288"/>
        <dbReference type="ChEBI" id="CHEBI:57776"/>
        <dbReference type="ChEBI" id="CHEBI:58516"/>
        <dbReference type="EC" id="2.3.1.157"/>
    </reaction>
</comment>
<evidence type="ECO:0000256" key="5">
    <source>
        <dbReference type="ARBA" id="ARBA00023315"/>
    </source>
</evidence>
<dbReference type="AlphaFoldDB" id="A0A0G1HYG3"/>
<dbReference type="GO" id="GO:0019134">
    <property type="term" value="F:glucosamine-1-phosphate N-acetyltransferase activity"/>
    <property type="evidence" value="ECO:0007669"/>
    <property type="project" value="UniProtKB-EC"/>
</dbReference>
<evidence type="ECO:0000259" key="9">
    <source>
        <dbReference type="Pfam" id="PF12804"/>
    </source>
</evidence>
<dbReference type="InterPro" id="IPR050065">
    <property type="entry name" value="GlmU-like"/>
</dbReference>
<comment type="function">
    <text evidence="8">Catalyzes the last two sequential reactions in the de novo biosynthetic pathway for UDP-N-acetylglucosamine (UDP-GlcNAc). The C-terminal domain catalyzes the transfer of acetyl group from acetyl coenzyme A to glucosamine-1-phosphate (GlcN-1-P) to produce N-acetylglucosamine-1-phosphate (GlcNAc-1-P), which is converted into UDP-GlcNAc by the transfer of uridine 5-monophosphate (from uridine 5-triphosphate), a reaction catalyzed by the N-terminal domain.</text>
</comment>
<evidence type="ECO:0000256" key="3">
    <source>
        <dbReference type="ARBA" id="ARBA00022679"/>
    </source>
</evidence>
<evidence type="ECO:0000256" key="7">
    <source>
        <dbReference type="ARBA" id="ARBA00048493"/>
    </source>
</evidence>
<dbReference type="PANTHER" id="PTHR43584:SF3">
    <property type="entry name" value="BIFUNCTIONAL PROTEIN GLMU"/>
    <property type="match status" value="1"/>
</dbReference>
<organism evidence="10 11">
    <name type="scientific">Candidatus Nomurabacteria bacterium GW2011_GWF2_43_8</name>
    <dbReference type="NCBI Taxonomy" id="1618779"/>
    <lineage>
        <taxon>Bacteria</taxon>
        <taxon>Candidatus Nomuraibacteriota</taxon>
    </lineage>
</organism>
<gene>
    <name evidence="10" type="ORF">UW07_C0010G0019</name>
</gene>
<accession>A0A0G1HYG3</accession>
<comment type="similarity">
    <text evidence="1">In the C-terminal section; belongs to the transferase hexapeptide repeat family.</text>
</comment>
<dbReference type="EMBL" id="LCGX01000010">
    <property type="protein sequence ID" value="KKT24662.1"/>
    <property type="molecule type" value="Genomic_DNA"/>
</dbReference>
<dbReference type="Proteomes" id="UP000033831">
    <property type="component" value="Unassembled WGS sequence"/>
</dbReference>
<comment type="catalytic activity">
    <reaction evidence="7">
        <text>N-acetyl-alpha-D-glucosamine 1-phosphate + UTP + H(+) = UDP-N-acetyl-alpha-D-glucosamine + diphosphate</text>
        <dbReference type="Rhea" id="RHEA:13509"/>
        <dbReference type="ChEBI" id="CHEBI:15378"/>
        <dbReference type="ChEBI" id="CHEBI:33019"/>
        <dbReference type="ChEBI" id="CHEBI:46398"/>
        <dbReference type="ChEBI" id="CHEBI:57705"/>
        <dbReference type="ChEBI" id="CHEBI:57776"/>
        <dbReference type="EC" id="2.7.7.23"/>
    </reaction>
</comment>
<dbReference type="InterPro" id="IPR029044">
    <property type="entry name" value="Nucleotide-diphossugar_trans"/>
</dbReference>
<name>A0A0G1HYG3_9BACT</name>
<evidence type="ECO:0000256" key="8">
    <source>
        <dbReference type="ARBA" id="ARBA00049628"/>
    </source>
</evidence>
<evidence type="ECO:0000256" key="1">
    <source>
        <dbReference type="ARBA" id="ARBA00007707"/>
    </source>
</evidence>
<evidence type="ECO:0000256" key="2">
    <source>
        <dbReference type="ARBA" id="ARBA00007947"/>
    </source>
</evidence>
<sequence>MEKTEKIKIIILAAGKGKRMKSDEPKALALLKNKPFLQHLLDTLKELDPEIKPIIVIGHKKERIKEVLGENHIYAEQHEQLGTGHAVMAAREKAGETPHEMVLILSADQPLVSKETLENLISVHIEKHPTVTIGTIVVPDYEDWRVGLYSNFGRVVRDIDGKVKKLVEFKNATEEEKKIKEVNPALYVFDAKWLWDNIDKIEIDPTRNEYKVTDLIYIAFSQNKKIEAVPITNIFEGLQPNSKEELDILEKLI</sequence>
<dbReference type="InterPro" id="IPR025877">
    <property type="entry name" value="MobA-like_NTP_Trfase"/>
</dbReference>
<evidence type="ECO:0000313" key="11">
    <source>
        <dbReference type="Proteomes" id="UP000033831"/>
    </source>
</evidence>
<keyword evidence="3" id="KW-0808">Transferase</keyword>
<feature type="domain" description="MobA-like NTP transferase" evidence="9">
    <location>
        <begin position="10"/>
        <end position="141"/>
    </location>
</feature>
<comment type="caution">
    <text evidence="10">The sequence shown here is derived from an EMBL/GenBank/DDBJ whole genome shotgun (WGS) entry which is preliminary data.</text>
</comment>
<reference evidence="10 11" key="1">
    <citation type="journal article" date="2015" name="Nature">
        <title>rRNA introns, odd ribosomes, and small enigmatic genomes across a large radiation of phyla.</title>
        <authorList>
            <person name="Brown C.T."/>
            <person name="Hug L.A."/>
            <person name="Thomas B.C."/>
            <person name="Sharon I."/>
            <person name="Castelle C.J."/>
            <person name="Singh A."/>
            <person name="Wilkins M.J."/>
            <person name="Williams K.H."/>
            <person name="Banfield J.F."/>
        </authorList>
    </citation>
    <scope>NUCLEOTIDE SEQUENCE [LARGE SCALE GENOMIC DNA]</scope>
</reference>
<evidence type="ECO:0000313" key="10">
    <source>
        <dbReference type="EMBL" id="KKT24662.1"/>
    </source>
</evidence>
<keyword evidence="4" id="KW-0548">Nucleotidyltransferase</keyword>
<proteinExistence type="inferred from homology"/>
<protein>
    <submittedName>
        <fullName evidence="10">Bifunctional protein GlmU</fullName>
    </submittedName>
</protein>
<dbReference type="Pfam" id="PF12804">
    <property type="entry name" value="NTP_transf_3"/>
    <property type="match status" value="1"/>
</dbReference>
<evidence type="ECO:0000256" key="4">
    <source>
        <dbReference type="ARBA" id="ARBA00022695"/>
    </source>
</evidence>
<dbReference type="SUPFAM" id="SSF53448">
    <property type="entry name" value="Nucleotide-diphospho-sugar transferases"/>
    <property type="match status" value="1"/>
</dbReference>
<evidence type="ECO:0000256" key="6">
    <source>
        <dbReference type="ARBA" id="ARBA00048247"/>
    </source>
</evidence>
<keyword evidence="5" id="KW-0012">Acyltransferase</keyword>
<dbReference type="PATRIC" id="fig|1618779.3.peg.217"/>
<comment type="similarity">
    <text evidence="2">In the N-terminal section; belongs to the N-acetylglucosamine-1-phosphate uridyltransferase family.</text>
</comment>